<evidence type="ECO:0000313" key="12">
    <source>
        <dbReference type="Proteomes" id="UP000095605"/>
    </source>
</evidence>
<evidence type="ECO:0000256" key="8">
    <source>
        <dbReference type="ARBA" id="ARBA00038089"/>
    </source>
</evidence>
<organism evidence="11 12">
    <name type="scientific">Hanseniaspora opuntiae</name>
    <dbReference type="NCBI Taxonomy" id="211096"/>
    <lineage>
        <taxon>Eukaryota</taxon>
        <taxon>Fungi</taxon>
        <taxon>Dikarya</taxon>
        <taxon>Ascomycota</taxon>
        <taxon>Saccharomycotina</taxon>
        <taxon>Saccharomycetes</taxon>
        <taxon>Saccharomycodales</taxon>
        <taxon>Saccharomycodaceae</taxon>
        <taxon>Hanseniaspora</taxon>
    </lineage>
</organism>
<comment type="similarity">
    <text evidence="8">Belongs to the pacC/RIM101 family.</text>
</comment>
<dbReference type="PROSITE" id="PS00028">
    <property type="entry name" value="ZINC_FINGER_C2H2_1"/>
    <property type="match status" value="2"/>
</dbReference>
<evidence type="ECO:0000256" key="2">
    <source>
        <dbReference type="ARBA" id="ARBA00022491"/>
    </source>
</evidence>
<dbReference type="SUPFAM" id="SSF57667">
    <property type="entry name" value="beta-beta-alpha zinc fingers"/>
    <property type="match status" value="1"/>
</dbReference>
<evidence type="ECO:0000256" key="9">
    <source>
        <dbReference type="PROSITE-ProRule" id="PRU00042"/>
    </source>
</evidence>
<dbReference type="SMART" id="SM00355">
    <property type="entry name" value="ZnF_C2H2"/>
    <property type="match status" value="3"/>
</dbReference>
<evidence type="ECO:0000256" key="6">
    <source>
        <dbReference type="ARBA" id="ARBA00022833"/>
    </source>
</evidence>
<dbReference type="Proteomes" id="UP000095605">
    <property type="component" value="Unassembled WGS sequence"/>
</dbReference>
<dbReference type="EMBL" id="LPNL01000008">
    <property type="protein sequence ID" value="OEJ82503.1"/>
    <property type="molecule type" value="Genomic_DNA"/>
</dbReference>
<keyword evidence="2" id="KW-0678">Repressor</keyword>
<keyword evidence="6" id="KW-0862">Zinc</keyword>
<dbReference type="GO" id="GO:0005634">
    <property type="term" value="C:nucleus"/>
    <property type="evidence" value="ECO:0007669"/>
    <property type="project" value="UniProtKB-SubCell"/>
</dbReference>
<dbReference type="GO" id="GO:0008270">
    <property type="term" value="F:zinc ion binding"/>
    <property type="evidence" value="ECO:0007669"/>
    <property type="project" value="UniProtKB-KW"/>
</dbReference>
<gene>
    <name evidence="11" type="ORF">AWRI3578_g3297</name>
</gene>
<proteinExistence type="inferred from homology"/>
<evidence type="ECO:0000256" key="3">
    <source>
        <dbReference type="ARBA" id="ARBA00022723"/>
    </source>
</evidence>
<dbReference type="AlphaFoldDB" id="A0A1E5R7J1"/>
<protein>
    <submittedName>
        <fullName evidence="11">pH-response transcription factor</fullName>
    </submittedName>
</protein>
<reference evidence="12" key="1">
    <citation type="journal article" date="2016" name="Genome Announc.">
        <title>Genome sequences of three species of Hanseniaspora isolated from spontaneous wine fermentations.</title>
        <authorList>
            <person name="Sternes P.R."/>
            <person name="Lee D."/>
            <person name="Kutyna D.R."/>
            <person name="Borneman A.R."/>
        </authorList>
    </citation>
    <scope>NUCLEOTIDE SEQUENCE [LARGE SCALE GENOMIC DNA]</scope>
    <source>
        <strain evidence="12">AWRI3578</strain>
    </source>
</reference>
<dbReference type="InterPro" id="IPR050806">
    <property type="entry name" value="pacC/RIM101"/>
</dbReference>
<keyword evidence="3" id="KW-0479">Metal-binding</keyword>
<dbReference type="InterPro" id="IPR013087">
    <property type="entry name" value="Znf_C2H2_type"/>
</dbReference>
<keyword evidence="5 9" id="KW-0863">Zinc-finger</keyword>
<dbReference type="OrthoDB" id="6155966at2759"/>
<dbReference type="PANTHER" id="PTHR47257:SF1">
    <property type="entry name" value="PH-RESPONSE TRANSCRIPTION FACTOR PACC_RIM101"/>
    <property type="match status" value="1"/>
</dbReference>
<keyword evidence="4" id="KW-0677">Repeat</keyword>
<evidence type="ECO:0000256" key="7">
    <source>
        <dbReference type="ARBA" id="ARBA00023242"/>
    </source>
</evidence>
<dbReference type="InterPro" id="IPR036236">
    <property type="entry name" value="Znf_C2H2_sf"/>
</dbReference>
<dbReference type="PROSITE" id="PS50157">
    <property type="entry name" value="ZINC_FINGER_C2H2_2"/>
    <property type="match status" value="1"/>
</dbReference>
<name>A0A1E5R7J1_9ASCO</name>
<comment type="subcellular location">
    <subcellularLocation>
        <location evidence="1">Nucleus</location>
    </subcellularLocation>
</comment>
<evidence type="ECO:0000256" key="5">
    <source>
        <dbReference type="ARBA" id="ARBA00022771"/>
    </source>
</evidence>
<keyword evidence="12" id="KW-1185">Reference proteome</keyword>
<keyword evidence="7" id="KW-0539">Nucleus</keyword>
<evidence type="ECO:0000256" key="4">
    <source>
        <dbReference type="ARBA" id="ARBA00022737"/>
    </source>
</evidence>
<sequence length="385" mass="45008">MSDSNNFQYPDVFFSLSSNKSPTSKNNQNVFGIDAPNLSRQTHSSKILERDNSDAGNQPVVCKWENCLTVFMNCELLHKHVGEAHALKQKIDDFEYSCKWGACNKATFKKREHLLSHLMVHIPLKRFKCITCQKKFKRSHDLKKHLKIHLRDNDDSSNNLSSTGSLDSVGSQTSSLIHDQYFQHEFNVHSNFNEMFFPTKKDNNIQLLKKVNEHQKVFYEPPKDIVEELFAQFQNLKTKYYQTLQDVPNELPQYPLVFQKHHSNDIEIQNQVNNFQITNKLNEQDLQQRYQYKQYSILDSQNTMSNCEMLDKKDRFSNDQQANKDVDTEQKITNILEFVKDNILTNDTIIDKTELSKQDLIMIIGKCNHSKTSLQVLLQYLTLCL</sequence>
<feature type="domain" description="C2H2-type" evidence="10">
    <location>
        <begin position="127"/>
        <end position="154"/>
    </location>
</feature>
<evidence type="ECO:0000313" key="11">
    <source>
        <dbReference type="EMBL" id="OEJ82503.1"/>
    </source>
</evidence>
<accession>A0A1E5R7J1</accession>
<comment type="caution">
    <text evidence="11">The sequence shown here is derived from an EMBL/GenBank/DDBJ whole genome shotgun (WGS) entry which is preliminary data.</text>
</comment>
<dbReference type="Gene3D" id="3.30.160.60">
    <property type="entry name" value="Classic Zinc Finger"/>
    <property type="match status" value="2"/>
</dbReference>
<evidence type="ECO:0000256" key="1">
    <source>
        <dbReference type="ARBA" id="ARBA00004123"/>
    </source>
</evidence>
<evidence type="ECO:0000259" key="10">
    <source>
        <dbReference type="PROSITE" id="PS50157"/>
    </source>
</evidence>
<dbReference type="PANTHER" id="PTHR47257">
    <property type="entry name" value="PH-RESPONSE TRANSCRIPTION FACTOR PACC/RIM101"/>
    <property type="match status" value="1"/>
</dbReference>